<accession>A0A1L9SRK3</accession>
<proteinExistence type="inferred from homology"/>
<organism evidence="12 13">
    <name type="scientific">Penicilliopsis zonata CBS 506.65</name>
    <dbReference type="NCBI Taxonomy" id="1073090"/>
    <lineage>
        <taxon>Eukaryota</taxon>
        <taxon>Fungi</taxon>
        <taxon>Dikarya</taxon>
        <taxon>Ascomycota</taxon>
        <taxon>Pezizomycotina</taxon>
        <taxon>Eurotiomycetes</taxon>
        <taxon>Eurotiomycetidae</taxon>
        <taxon>Eurotiales</taxon>
        <taxon>Aspergillaceae</taxon>
        <taxon>Penicilliopsis</taxon>
    </lineage>
</organism>
<dbReference type="Proteomes" id="UP000184188">
    <property type="component" value="Unassembled WGS sequence"/>
</dbReference>
<dbReference type="RefSeq" id="XP_022584352.1">
    <property type="nucleotide sequence ID" value="XM_022724529.1"/>
</dbReference>
<feature type="transmembrane region" description="Helical" evidence="10">
    <location>
        <begin position="531"/>
        <end position="548"/>
    </location>
</feature>
<evidence type="ECO:0000259" key="11">
    <source>
        <dbReference type="PROSITE" id="PS50850"/>
    </source>
</evidence>
<comment type="similarity">
    <text evidence="2">Belongs to the major facilitator superfamily. TCR/Tet family.</text>
</comment>
<evidence type="ECO:0000313" key="13">
    <source>
        <dbReference type="Proteomes" id="UP000184188"/>
    </source>
</evidence>
<protein>
    <recommendedName>
        <fullName evidence="11">Major facilitator superfamily (MFS) profile domain-containing protein</fullName>
    </recommendedName>
</protein>
<feature type="compositionally biased region" description="Polar residues" evidence="9">
    <location>
        <begin position="8"/>
        <end position="22"/>
    </location>
</feature>
<dbReference type="OrthoDB" id="10021397at2759"/>
<name>A0A1L9SRK3_9EURO</name>
<dbReference type="EMBL" id="KV878337">
    <property type="protein sequence ID" value="OJJ49842.1"/>
    <property type="molecule type" value="Genomic_DNA"/>
</dbReference>
<keyword evidence="3" id="KW-0813">Transport</keyword>
<dbReference type="InterPro" id="IPR020846">
    <property type="entry name" value="MFS_dom"/>
</dbReference>
<feature type="transmembrane region" description="Helical" evidence="10">
    <location>
        <begin position="101"/>
        <end position="119"/>
    </location>
</feature>
<dbReference type="GO" id="GO:0005886">
    <property type="term" value="C:plasma membrane"/>
    <property type="evidence" value="ECO:0007669"/>
    <property type="project" value="UniProtKB-SubCell"/>
</dbReference>
<evidence type="ECO:0000256" key="5">
    <source>
        <dbReference type="ARBA" id="ARBA00022692"/>
    </source>
</evidence>
<feature type="transmembrane region" description="Helical" evidence="10">
    <location>
        <begin position="292"/>
        <end position="308"/>
    </location>
</feature>
<reference evidence="13" key="1">
    <citation type="journal article" date="2017" name="Genome Biol.">
        <title>Comparative genomics reveals high biological diversity and specific adaptations in the industrially and medically important fungal genus Aspergillus.</title>
        <authorList>
            <person name="de Vries R.P."/>
            <person name="Riley R."/>
            <person name="Wiebenga A."/>
            <person name="Aguilar-Osorio G."/>
            <person name="Amillis S."/>
            <person name="Uchima C.A."/>
            <person name="Anderluh G."/>
            <person name="Asadollahi M."/>
            <person name="Askin M."/>
            <person name="Barry K."/>
            <person name="Battaglia E."/>
            <person name="Bayram O."/>
            <person name="Benocci T."/>
            <person name="Braus-Stromeyer S.A."/>
            <person name="Caldana C."/>
            <person name="Canovas D."/>
            <person name="Cerqueira G.C."/>
            <person name="Chen F."/>
            <person name="Chen W."/>
            <person name="Choi C."/>
            <person name="Clum A."/>
            <person name="Dos Santos R.A."/>
            <person name="Damasio A.R."/>
            <person name="Diallinas G."/>
            <person name="Emri T."/>
            <person name="Fekete E."/>
            <person name="Flipphi M."/>
            <person name="Freyberg S."/>
            <person name="Gallo A."/>
            <person name="Gournas C."/>
            <person name="Habgood R."/>
            <person name="Hainaut M."/>
            <person name="Harispe M.L."/>
            <person name="Henrissat B."/>
            <person name="Hilden K.S."/>
            <person name="Hope R."/>
            <person name="Hossain A."/>
            <person name="Karabika E."/>
            <person name="Karaffa L."/>
            <person name="Karanyi Z."/>
            <person name="Krasevec N."/>
            <person name="Kuo A."/>
            <person name="Kusch H."/>
            <person name="LaButti K."/>
            <person name="Lagendijk E.L."/>
            <person name="Lapidus A."/>
            <person name="Levasseur A."/>
            <person name="Lindquist E."/>
            <person name="Lipzen A."/>
            <person name="Logrieco A.F."/>
            <person name="MacCabe A."/>
            <person name="Maekelae M.R."/>
            <person name="Malavazi I."/>
            <person name="Melin P."/>
            <person name="Meyer V."/>
            <person name="Mielnichuk N."/>
            <person name="Miskei M."/>
            <person name="Molnar A.P."/>
            <person name="Mule G."/>
            <person name="Ngan C.Y."/>
            <person name="Orejas M."/>
            <person name="Orosz E."/>
            <person name="Ouedraogo J.P."/>
            <person name="Overkamp K.M."/>
            <person name="Park H.-S."/>
            <person name="Perrone G."/>
            <person name="Piumi F."/>
            <person name="Punt P.J."/>
            <person name="Ram A.F."/>
            <person name="Ramon A."/>
            <person name="Rauscher S."/>
            <person name="Record E."/>
            <person name="Riano-Pachon D.M."/>
            <person name="Robert V."/>
            <person name="Roehrig J."/>
            <person name="Ruller R."/>
            <person name="Salamov A."/>
            <person name="Salih N.S."/>
            <person name="Samson R.A."/>
            <person name="Sandor E."/>
            <person name="Sanguinetti M."/>
            <person name="Schuetze T."/>
            <person name="Sepcic K."/>
            <person name="Shelest E."/>
            <person name="Sherlock G."/>
            <person name="Sophianopoulou V."/>
            <person name="Squina F.M."/>
            <person name="Sun H."/>
            <person name="Susca A."/>
            <person name="Todd R.B."/>
            <person name="Tsang A."/>
            <person name="Unkles S.E."/>
            <person name="van de Wiele N."/>
            <person name="van Rossen-Uffink D."/>
            <person name="Oliveira J.V."/>
            <person name="Vesth T.C."/>
            <person name="Visser J."/>
            <person name="Yu J.-H."/>
            <person name="Zhou M."/>
            <person name="Andersen M.R."/>
            <person name="Archer D.B."/>
            <person name="Baker S.E."/>
            <person name="Benoit I."/>
            <person name="Brakhage A.A."/>
            <person name="Braus G.H."/>
            <person name="Fischer R."/>
            <person name="Frisvad J.C."/>
            <person name="Goldman G.H."/>
            <person name="Houbraken J."/>
            <person name="Oakley B."/>
            <person name="Pocsi I."/>
            <person name="Scazzocchio C."/>
            <person name="Seiboth B."/>
            <person name="vanKuyk P.A."/>
            <person name="Wortman J."/>
            <person name="Dyer P.S."/>
            <person name="Grigoriev I.V."/>
        </authorList>
    </citation>
    <scope>NUCLEOTIDE SEQUENCE [LARGE SCALE GENOMIC DNA]</scope>
    <source>
        <strain evidence="13">CBS 506.65</strain>
    </source>
</reference>
<feature type="transmembrane region" description="Helical" evidence="10">
    <location>
        <begin position="189"/>
        <end position="210"/>
    </location>
</feature>
<dbReference type="Pfam" id="PF07690">
    <property type="entry name" value="MFS_1"/>
    <property type="match status" value="1"/>
</dbReference>
<feature type="transmembrane region" description="Helical" evidence="10">
    <location>
        <begin position="216"/>
        <end position="239"/>
    </location>
</feature>
<dbReference type="FunFam" id="1.20.1250.20:FF:000489">
    <property type="entry name" value="MFS general substrate transporter"/>
    <property type="match status" value="1"/>
</dbReference>
<dbReference type="FunFam" id="1.20.1720.10:FF:000012">
    <property type="entry name" value="MFS toxin efflux pump (AflT)"/>
    <property type="match status" value="1"/>
</dbReference>
<keyword evidence="8" id="KW-0325">Glycoprotein</keyword>
<dbReference type="FunFam" id="1.20.1250.20:FF:000196">
    <property type="entry name" value="MFS toxin efflux pump (AflT)"/>
    <property type="match status" value="1"/>
</dbReference>
<dbReference type="PANTHER" id="PTHR23501:SF177">
    <property type="entry name" value="MAJOR FACILITATOR SUPERFAMILY (MFS) PROFILE DOMAIN-CONTAINING PROTEIN-RELATED"/>
    <property type="match status" value="1"/>
</dbReference>
<feature type="transmembrane region" description="Helical" evidence="10">
    <location>
        <begin position="456"/>
        <end position="475"/>
    </location>
</feature>
<keyword evidence="5 10" id="KW-0812">Transmembrane</keyword>
<dbReference type="AlphaFoldDB" id="A0A1L9SRK3"/>
<keyword evidence="6 10" id="KW-1133">Transmembrane helix</keyword>
<feature type="transmembrane region" description="Helical" evidence="10">
    <location>
        <begin position="370"/>
        <end position="387"/>
    </location>
</feature>
<keyword evidence="7 10" id="KW-0472">Membrane</keyword>
<feature type="transmembrane region" description="Helical" evidence="10">
    <location>
        <begin position="424"/>
        <end position="444"/>
    </location>
</feature>
<comment type="subcellular location">
    <subcellularLocation>
        <location evidence="1">Cell membrane</location>
        <topology evidence="1">Multi-pass membrane protein</topology>
    </subcellularLocation>
</comment>
<sequence length="564" mass="60169">MADKEATRASSLSGQTIPNEGSQMDLDVEKREYVSSVNGGSKDGSQDGTTAEDENEYPGSFSLLFIIIALILAMFLVALDMTIVATAIPEITDEFNSLDQTGWYGSAFFLTVASFQSTWGKGYKYFNLKWTFLLAIFIFEIGSLICGVAQNSTTLIVGRAVAGAGAAGIASGVYTIIAFSAPPRQRPAFTGLLGATYAGASVIGPLLGGVFTTHVTWRWCFYINLPVGGLSAIIILFFFQNPPAARPAQADWKEKLLQMDLGGTFIIMAAVVCYLLAMQWAGSTKAWDSADVIGTLIGFGLLVIVFIINEWWMDERALVPKRLLKMRNFVVSCLFVVFSFGPMFVLIYYLPIYFQSIQGVSASESGVRNIPLILSVSIFSIVSGALITIFGHFVYLMIISSVITSIGCGLIYTLDTTTGSGKWIGYQILAGVGLGLGCQIPIIVNQAIVDPSDLASSSAFTLFCQTIGGAIWVSAGESAFVNRLVQKLPETAPGVDPAAVVAAGATALRQTFTAAQLPGILVAYMDGLTDTFLVALVLACVGFLVALFPKWESLKGRMTAGGAV</sequence>
<gene>
    <name evidence="12" type="ORF">ASPZODRAFT_139197</name>
</gene>
<dbReference type="InterPro" id="IPR011701">
    <property type="entry name" value="MFS"/>
</dbReference>
<feature type="transmembrane region" description="Helical" evidence="10">
    <location>
        <begin position="394"/>
        <end position="412"/>
    </location>
</feature>
<keyword evidence="13" id="KW-1185">Reference proteome</keyword>
<dbReference type="CDD" id="cd17502">
    <property type="entry name" value="MFS_Azr1_MDR_like"/>
    <property type="match status" value="1"/>
</dbReference>
<dbReference type="PROSITE" id="PS50850">
    <property type="entry name" value="MFS"/>
    <property type="match status" value="1"/>
</dbReference>
<dbReference type="GeneID" id="34610994"/>
<evidence type="ECO:0000256" key="1">
    <source>
        <dbReference type="ARBA" id="ARBA00004651"/>
    </source>
</evidence>
<evidence type="ECO:0000256" key="7">
    <source>
        <dbReference type="ARBA" id="ARBA00023136"/>
    </source>
</evidence>
<keyword evidence="4" id="KW-1003">Cell membrane</keyword>
<evidence type="ECO:0000256" key="4">
    <source>
        <dbReference type="ARBA" id="ARBA00022475"/>
    </source>
</evidence>
<feature type="region of interest" description="Disordered" evidence="9">
    <location>
        <begin position="1"/>
        <end position="53"/>
    </location>
</feature>
<feature type="transmembrane region" description="Helical" evidence="10">
    <location>
        <begin position="156"/>
        <end position="177"/>
    </location>
</feature>
<dbReference type="VEuPathDB" id="FungiDB:ASPZODRAFT_139197"/>
<dbReference type="PRINTS" id="PR01036">
    <property type="entry name" value="TCRTETB"/>
</dbReference>
<dbReference type="PANTHER" id="PTHR23501">
    <property type="entry name" value="MAJOR FACILITATOR SUPERFAMILY"/>
    <property type="match status" value="1"/>
</dbReference>
<dbReference type="SUPFAM" id="SSF103473">
    <property type="entry name" value="MFS general substrate transporter"/>
    <property type="match status" value="1"/>
</dbReference>
<dbReference type="InterPro" id="IPR036259">
    <property type="entry name" value="MFS_trans_sf"/>
</dbReference>
<feature type="transmembrane region" description="Helical" evidence="10">
    <location>
        <begin position="63"/>
        <end position="89"/>
    </location>
</feature>
<evidence type="ECO:0000256" key="10">
    <source>
        <dbReference type="SAM" id="Phobius"/>
    </source>
</evidence>
<dbReference type="GO" id="GO:0022857">
    <property type="term" value="F:transmembrane transporter activity"/>
    <property type="evidence" value="ECO:0007669"/>
    <property type="project" value="InterPro"/>
</dbReference>
<evidence type="ECO:0000256" key="8">
    <source>
        <dbReference type="ARBA" id="ARBA00023180"/>
    </source>
</evidence>
<evidence type="ECO:0000256" key="6">
    <source>
        <dbReference type="ARBA" id="ARBA00022989"/>
    </source>
</evidence>
<evidence type="ECO:0000256" key="3">
    <source>
        <dbReference type="ARBA" id="ARBA00022448"/>
    </source>
</evidence>
<evidence type="ECO:0000313" key="12">
    <source>
        <dbReference type="EMBL" id="OJJ49842.1"/>
    </source>
</evidence>
<evidence type="ECO:0000256" key="2">
    <source>
        <dbReference type="ARBA" id="ARBA00007520"/>
    </source>
</evidence>
<feature type="transmembrane region" description="Helical" evidence="10">
    <location>
        <begin position="131"/>
        <end position="150"/>
    </location>
</feature>
<feature type="transmembrane region" description="Helical" evidence="10">
    <location>
        <begin position="329"/>
        <end position="350"/>
    </location>
</feature>
<feature type="domain" description="Major facilitator superfamily (MFS) profile" evidence="11">
    <location>
        <begin position="66"/>
        <end position="554"/>
    </location>
</feature>
<feature type="transmembrane region" description="Helical" evidence="10">
    <location>
        <begin position="260"/>
        <end position="280"/>
    </location>
</feature>
<evidence type="ECO:0000256" key="9">
    <source>
        <dbReference type="SAM" id="MobiDB-lite"/>
    </source>
</evidence>
<dbReference type="Gene3D" id="1.20.1250.20">
    <property type="entry name" value="MFS general substrate transporter like domains"/>
    <property type="match status" value="2"/>
</dbReference>